<protein>
    <recommendedName>
        <fullName evidence="1">DUF2007 domain-containing protein</fullName>
    </recommendedName>
</protein>
<reference evidence="3" key="1">
    <citation type="submission" date="2015-09" db="EMBL/GenBank/DDBJ databases">
        <authorList>
            <person name="Rodrigo-Torres Lidia"/>
            <person name="Arahal R.David."/>
        </authorList>
    </citation>
    <scope>NUCLEOTIDE SEQUENCE [LARGE SCALE GENOMIC DNA]</scope>
    <source>
        <strain evidence="3">CECT 7735</strain>
    </source>
</reference>
<dbReference type="AlphaFoldDB" id="A0A0P1ICP2"/>
<keyword evidence="3" id="KW-1185">Reference proteome</keyword>
<organism evidence="2 3">
    <name type="scientific">Shimia thalassica</name>
    <dbReference type="NCBI Taxonomy" id="1715693"/>
    <lineage>
        <taxon>Bacteria</taxon>
        <taxon>Pseudomonadati</taxon>
        <taxon>Pseudomonadota</taxon>
        <taxon>Alphaproteobacteria</taxon>
        <taxon>Rhodobacterales</taxon>
        <taxon>Roseobacteraceae</taxon>
    </lineage>
</organism>
<feature type="domain" description="DUF2007" evidence="1">
    <location>
        <begin position="11"/>
        <end position="74"/>
    </location>
</feature>
<dbReference type="InterPro" id="IPR011322">
    <property type="entry name" value="N-reg_PII-like_a/b"/>
</dbReference>
<accession>A0A0P1ICP2</accession>
<evidence type="ECO:0000313" key="3">
    <source>
        <dbReference type="Proteomes" id="UP000051870"/>
    </source>
</evidence>
<gene>
    <name evidence="2" type="ORF">PH7735_02920</name>
</gene>
<name>A0A0P1ICP2_9RHOB</name>
<dbReference type="STRING" id="1715693.PH7735_02920"/>
<proteinExistence type="predicted"/>
<dbReference type="Pfam" id="PF09413">
    <property type="entry name" value="DUF2007"/>
    <property type="match status" value="1"/>
</dbReference>
<dbReference type="SUPFAM" id="SSF54913">
    <property type="entry name" value="GlnB-like"/>
    <property type="match status" value="1"/>
</dbReference>
<dbReference type="Proteomes" id="UP000051870">
    <property type="component" value="Unassembled WGS sequence"/>
</dbReference>
<dbReference type="Gene3D" id="3.30.70.790">
    <property type="entry name" value="UreE, C-terminal domain"/>
    <property type="match status" value="1"/>
</dbReference>
<evidence type="ECO:0000313" key="2">
    <source>
        <dbReference type="EMBL" id="CUK05590.1"/>
    </source>
</evidence>
<evidence type="ECO:0000259" key="1">
    <source>
        <dbReference type="Pfam" id="PF09413"/>
    </source>
</evidence>
<sequence>MPSACPYIPSMKELLRSNDPTIIAFASALLRGEGIDCFEMDVNMSVLEGSIGVFPRRLMVPSNDHAAALVVMKDNEIPLGK</sequence>
<dbReference type="InterPro" id="IPR018551">
    <property type="entry name" value="DUF2007"/>
</dbReference>
<dbReference type="EMBL" id="CYTW01000003">
    <property type="protein sequence ID" value="CUK05590.1"/>
    <property type="molecule type" value="Genomic_DNA"/>
</dbReference>